<reference evidence="2" key="1">
    <citation type="journal article" date="2021" name="PeerJ">
        <title>Extensive microbial diversity within the chicken gut microbiome revealed by metagenomics and culture.</title>
        <authorList>
            <person name="Gilroy R."/>
            <person name="Ravi A."/>
            <person name="Getino M."/>
            <person name="Pursley I."/>
            <person name="Horton D.L."/>
            <person name="Alikhan N.F."/>
            <person name="Baker D."/>
            <person name="Gharbi K."/>
            <person name="Hall N."/>
            <person name="Watson M."/>
            <person name="Adriaenssens E.M."/>
            <person name="Foster-Nyarko E."/>
            <person name="Jarju S."/>
            <person name="Secka A."/>
            <person name="Antonio M."/>
            <person name="Oren A."/>
            <person name="Chaudhuri R.R."/>
            <person name="La Ragione R."/>
            <person name="Hildebrand F."/>
            <person name="Pallen M.J."/>
        </authorList>
    </citation>
    <scope>NUCLEOTIDE SEQUENCE</scope>
    <source>
        <strain evidence="2">6966</strain>
    </source>
</reference>
<dbReference type="PROSITE" id="PS51257">
    <property type="entry name" value="PROKAR_LIPOPROTEIN"/>
    <property type="match status" value="1"/>
</dbReference>
<proteinExistence type="predicted"/>
<dbReference type="AlphaFoldDB" id="A0A921H7J2"/>
<evidence type="ECO:0000313" key="2">
    <source>
        <dbReference type="EMBL" id="HJF71598.1"/>
    </source>
</evidence>
<name>A0A921H7J2_9BACT</name>
<protein>
    <recommendedName>
        <fullName evidence="4">Lipoprotein</fullName>
    </recommendedName>
</protein>
<accession>A0A921H7J2</accession>
<sequence>MKKYLLSILTVNSFFLSSCASLNPNNVRHVIEKIDNKDYVVDLRGGLYDYEGRLIIYTCKFIHVHGDSLICYTEYSKTESFSPIRTECFKYEISKYDQKRTPRGRTEIYFWLNRYTKDGSPVDNYVYFDEIPKRIIFRIALSGRVRVYINDEPPVIGVLR</sequence>
<keyword evidence="1" id="KW-0732">Signal</keyword>
<dbReference type="Proteomes" id="UP000742098">
    <property type="component" value="Unassembled WGS sequence"/>
</dbReference>
<evidence type="ECO:0000256" key="1">
    <source>
        <dbReference type="SAM" id="SignalP"/>
    </source>
</evidence>
<dbReference type="EMBL" id="DYVS01000235">
    <property type="protein sequence ID" value="HJF71598.1"/>
    <property type="molecule type" value="Genomic_DNA"/>
</dbReference>
<evidence type="ECO:0000313" key="3">
    <source>
        <dbReference type="Proteomes" id="UP000742098"/>
    </source>
</evidence>
<comment type="caution">
    <text evidence="2">The sequence shown here is derived from an EMBL/GenBank/DDBJ whole genome shotgun (WGS) entry which is preliminary data.</text>
</comment>
<gene>
    <name evidence="2" type="ORF">K8V05_12670</name>
</gene>
<feature type="signal peptide" evidence="1">
    <location>
        <begin position="1"/>
        <end position="20"/>
    </location>
</feature>
<reference evidence="2" key="2">
    <citation type="submission" date="2021-09" db="EMBL/GenBank/DDBJ databases">
        <authorList>
            <person name="Gilroy R."/>
        </authorList>
    </citation>
    <scope>NUCLEOTIDE SEQUENCE</scope>
    <source>
        <strain evidence="2">6966</strain>
    </source>
</reference>
<organism evidence="2 3">
    <name type="scientific">Butyricimonas virosa</name>
    <dbReference type="NCBI Taxonomy" id="544645"/>
    <lineage>
        <taxon>Bacteria</taxon>
        <taxon>Pseudomonadati</taxon>
        <taxon>Bacteroidota</taxon>
        <taxon>Bacteroidia</taxon>
        <taxon>Bacteroidales</taxon>
        <taxon>Odoribacteraceae</taxon>
        <taxon>Butyricimonas</taxon>
    </lineage>
</organism>
<evidence type="ECO:0008006" key="4">
    <source>
        <dbReference type="Google" id="ProtNLM"/>
    </source>
</evidence>
<feature type="chain" id="PRO_5037573410" description="Lipoprotein" evidence="1">
    <location>
        <begin position="21"/>
        <end position="160"/>
    </location>
</feature>